<protein>
    <submittedName>
        <fullName evidence="5">VWA domain-containing protein</fullName>
    </submittedName>
</protein>
<proteinExistence type="predicted"/>
<gene>
    <name evidence="5" type="ORF">AB0C36_06125</name>
</gene>
<evidence type="ECO:0000259" key="4">
    <source>
        <dbReference type="PROSITE" id="PS50234"/>
    </source>
</evidence>
<dbReference type="InterPro" id="IPR002035">
    <property type="entry name" value="VWF_A"/>
</dbReference>
<feature type="signal peptide" evidence="3">
    <location>
        <begin position="1"/>
        <end position="31"/>
    </location>
</feature>
<feature type="region of interest" description="Disordered" evidence="1">
    <location>
        <begin position="581"/>
        <end position="625"/>
    </location>
</feature>
<evidence type="ECO:0000256" key="3">
    <source>
        <dbReference type="SAM" id="SignalP"/>
    </source>
</evidence>
<dbReference type="EMBL" id="JBEZFP010000010">
    <property type="protein sequence ID" value="MEU8133068.1"/>
    <property type="molecule type" value="Genomic_DNA"/>
</dbReference>
<dbReference type="PANTHER" id="PTHR10579:SF43">
    <property type="entry name" value="ZINC FINGER (C3HC4-TYPE RING FINGER) FAMILY PROTEIN"/>
    <property type="match status" value="1"/>
</dbReference>
<evidence type="ECO:0000256" key="1">
    <source>
        <dbReference type="SAM" id="MobiDB-lite"/>
    </source>
</evidence>
<feature type="chain" id="PRO_5046357556" evidence="3">
    <location>
        <begin position="32"/>
        <end position="654"/>
    </location>
</feature>
<sequence length="654" mass="66705">MTVRTRRTRASVLVLPALMLGGFLSAGAAQAAPAAPSTPAAPVAASAAEAGPPPKMELVLDLSGSMKENDAGGQTRLAAAKQAVGRIIDTAPADAALGLRVYGATYAGENKPEGCADTQQLFPVKTMDAAARTAAKQRVAGMNAVGFTPIGVSLREAAKDVGTDGKRRIVLVSDGEDTCAPPPPCDVARELKAQGIDLAVDVVGFKTSGAARDQLKCIAQVSGGEYADAADADALTANLSTLFRRAWTTYNATGIPVQASTTNCAEAPLIGPGQYLDAVTTGGKQYYRVKKTPDQILQVSATVALTPSIQHSNIEIDAGPMTPTGDPRGWMRAFSQSTGWANVLSVGGRTEAPKPGSTPDSVPGDEGCVMIENHVTDPTEKRFPLELQIGLADADLAKSAGKSVAAPTPKTGADATGGFSFNSATPIGAGTHKQSIAVGEWPIWRVDLKAGQRLTVKAGAQIPADLPYSPNSGLGVLLFNPQRDSVGCSTSRGAIELIGSRTGRVEKVCDTWEIAKPNDTSVQNAGFSEPGTYYIALGLGSLPEEALGAVIPVDLTVAVDGTPRTEPRLVFDFGGTPASTGTGNGAAATGGDGSAAGAARPGQTPGANGAELAGEPTSAARDDKSTAEELALPVGIAAAVLLLAGVGYYGLRRR</sequence>
<organism evidence="5 6">
    <name type="scientific">Streptodolium elevatio</name>
    <dbReference type="NCBI Taxonomy" id="3157996"/>
    <lineage>
        <taxon>Bacteria</taxon>
        <taxon>Bacillati</taxon>
        <taxon>Actinomycetota</taxon>
        <taxon>Actinomycetes</taxon>
        <taxon>Kitasatosporales</taxon>
        <taxon>Streptomycetaceae</taxon>
        <taxon>Streptodolium</taxon>
    </lineage>
</organism>
<dbReference type="Gene3D" id="3.40.50.410">
    <property type="entry name" value="von Willebrand factor, type A domain"/>
    <property type="match status" value="1"/>
</dbReference>
<dbReference type="PANTHER" id="PTHR10579">
    <property type="entry name" value="CALCIUM-ACTIVATED CHLORIDE CHANNEL REGULATOR"/>
    <property type="match status" value="1"/>
</dbReference>
<dbReference type="PROSITE" id="PS50234">
    <property type="entry name" value="VWFA"/>
    <property type="match status" value="1"/>
</dbReference>
<keyword evidence="2" id="KW-0812">Transmembrane</keyword>
<evidence type="ECO:0000256" key="2">
    <source>
        <dbReference type="SAM" id="Phobius"/>
    </source>
</evidence>
<dbReference type="InterPro" id="IPR051266">
    <property type="entry name" value="CLCR"/>
</dbReference>
<keyword evidence="2" id="KW-0472">Membrane</keyword>
<name>A0ABV3DBE8_9ACTN</name>
<reference evidence="5 6" key="1">
    <citation type="submission" date="2024-06" db="EMBL/GenBank/DDBJ databases">
        <title>The Natural Products Discovery Center: Release of the First 8490 Sequenced Strains for Exploring Actinobacteria Biosynthetic Diversity.</title>
        <authorList>
            <person name="Kalkreuter E."/>
            <person name="Kautsar S.A."/>
            <person name="Yang D."/>
            <person name="Bader C.D."/>
            <person name="Teijaro C.N."/>
            <person name="Fluegel L."/>
            <person name="Davis C.M."/>
            <person name="Simpson J.R."/>
            <person name="Lauterbach L."/>
            <person name="Steele A.D."/>
            <person name="Gui C."/>
            <person name="Meng S."/>
            <person name="Li G."/>
            <person name="Viehrig K."/>
            <person name="Ye F."/>
            <person name="Su P."/>
            <person name="Kiefer A.F."/>
            <person name="Nichols A."/>
            <person name="Cepeda A.J."/>
            <person name="Yan W."/>
            <person name="Fan B."/>
            <person name="Jiang Y."/>
            <person name="Adhikari A."/>
            <person name="Zheng C.-J."/>
            <person name="Schuster L."/>
            <person name="Cowan T.M."/>
            <person name="Smanski M.J."/>
            <person name="Chevrette M.G."/>
            <person name="De Carvalho L.P.S."/>
            <person name="Shen B."/>
        </authorList>
    </citation>
    <scope>NUCLEOTIDE SEQUENCE [LARGE SCALE GENOMIC DNA]</scope>
    <source>
        <strain evidence="5 6">NPDC048946</strain>
    </source>
</reference>
<keyword evidence="2" id="KW-1133">Transmembrane helix</keyword>
<evidence type="ECO:0000313" key="5">
    <source>
        <dbReference type="EMBL" id="MEU8133068.1"/>
    </source>
</evidence>
<evidence type="ECO:0000313" key="6">
    <source>
        <dbReference type="Proteomes" id="UP001551482"/>
    </source>
</evidence>
<feature type="transmembrane region" description="Helical" evidence="2">
    <location>
        <begin position="630"/>
        <end position="651"/>
    </location>
</feature>
<accession>A0ABV3DBE8</accession>
<dbReference type="Proteomes" id="UP001551482">
    <property type="component" value="Unassembled WGS sequence"/>
</dbReference>
<keyword evidence="6" id="KW-1185">Reference proteome</keyword>
<keyword evidence="3" id="KW-0732">Signal</keyword>
<dbReference type="SUPFAM" id="SSF53300">
    <property type="entry name" value="vWA-like"/>
    <property type="match status" value="1"/>
</dbReference>
<dbReference type="SMART" id="SM00327">
    <property type="entry name" value="VWA"/>
    <property type="match status" value="1"/>
</dbReference>
<feature type="compositionally biased region" description="Gly residues" evidence="1">
    <location>
        <begin position="582"/>
        <end position="594"/>
    </location>
</feature>
<dbReference type="InterPro" id="IPR036465">
    <property type="entry name" value="vWFA_dom_sf"/>
</dbReference>
<dbReference type="Pfam" id="PF13519">
    <property type="entry name" value="VWA_2"/>
    <property type="match status" value="1"/>
</dbReference>
<dbReference type="RefSeq" id="WP_358349930.1">
    <property type="nucleotide sequence ID" value="NZ_JBEZFP010000010.1"/>
</dbReference>
<feature type="domain" description="VWFA" evidence="4">
    <location>
        <begin position="55"/>
        <end position="242"/>
    </location>
</feature>
<comment type="caution">
    <text evidence="5">The sequence shown here is derived from an EMBL/GenBank/DDBJ whole genome shotgun (WGS) entry which is preliminary data.</text>
</comment>